<accession>A0A316HD29</accession>
<proteinExistence type="predicted"/>
<name>A0A316HD29_9SPHI</name>
<evidence type="ECO:0008006" key="4">
    <source>
        <dbReference type="Google" id="ProtNLM"/>
    </source>
</evidence>
<feature type="signal peptide" evidence="1">
    <location>
        <begin position="1"/>
        <end position="24"/>
    </location>
</feature>
<keyword evidence="1" id="KW-0732">Signal</keyword>
<reference evidence="2 3" key="1">
    <citation type="submission" date="2018-05" db="EMBL/GenBank/DDBJ databases">
        <title>Genomic Encyclopedia of Archaeal and Bacterial Type Strains, Phase II (KMG-II): from individual species to whole genera.</title>
        <authorList>
            <person name="Goeker M."/>
        </authorList>
    </citation>
    <scope>NUCLEOTIDE SEQUENCE [LARGE SCALE GENOMIC DNA]</scope>
    <source>
        <strain evidence="2 3">DSM 19975</strain>
    </source>
</reference>
<comment type="caution">
    <text evidence="2">The sequence shown here is derived from an EMBL/GenBank/DDBJ whole genome shotgun (WGS) entry which is preliminary data.</text>
</comment>
<dbReference type="Proteomes" id="UP000245678">
    <property type="component" value="Unassembled WGS sequence"/>
</dbReference>
<keyword evidence="3" id="KW-1185">Reference proteome</keyword>
<gene>
    <name evidence="2" type="ORF">LX99_02272</name>
</gene>
<evidence type="ECO:0000256" key="1">
    <source>
        <dbReference type="SAM" id="SignalP"/>
    </source>
</evidence>
<organism evidence="2 3">
    <name type="scientific">Mucilaginibacter oryzae</name>
    <dbReference type="NCBI Taxonomy" id="468058"/>
    <lineage>
        <taxon>Bacteria</taxon>
        <taxon>Pseudomonadati</taxon>
        <taxon>Bacteroidota</taxon>
        <taxon>Sphingobacteriia</taxon>
        <taxon>Sphingobacteriales</taxon>
        <taxon>Sphingobacteriaceae</taxon>
        <taxon>Mucilaginibacter</taxon>
    </lineage>
</organism>
<evidence type="ECO:0000313" key="2">
    <source>
        <dbReference type="EMBL" id="PWK78428.1"/>
    </source>
</evidence>
<dbReference type="EMBL" id="QGHA01000003">
    <property type="protein sequence ID" value="PWK78428.1"/>
    <property type="molecule type" value="Genomic_DNA"/>
</dbReference>
<sequence>MKKIIYNILTLLVVVQAFSLKVQAQSADLKIVFIRHAEKPLKGDNLTCAGINRSLKLPAVINAKFGVPTYLFVPGLGLGETTKHARMFETVVPLAAKYNLTINSSRAEKDSLGMAADLKSRNGVVLISWEHGGIAPIVRSLGVKKQGLKWPDDDYDSIWIVSFKNGEAVLNVDHEGIVPEAGCSF</sequence>
<feature type="chain" id="PRO_5016283174" description="Histidine phosphatase family protein" evidence="1">
    <location>
        <begin position="25"/>
        <end position="185"/>
    </location>
</feature>
<evidence type="ECO:0000313" key="3">
    <source>
        <dbReference type="Proteomes" id="UP000245678"/>
    </source>
</evidence>
<protein>
    <recommendedName>
        <fullName evidence="4">Histidine phosphatase family protein</fullName>
    </recommendedName>
</protein>
<dbReference type="RefSeq" id="WP_109607962.1">
    <property type="nucleotide sequence ID" value="NZ_QGHA01000003.1"/>
</dbReference>
<dbReference type="AlphaFoldDB" id="A0A316HD29"/>